<dbReference type="Pfam" id="PF23616">
    <property type="entry name" value="Ig_GEX2_N"/>
    <property type="match status" value="5"/>
</dbReference>
<keyword evidence="3" id="KW-0472">Membrane</keyword>
<keyword evidence="4" id="KW-0732">Signal</keyword>
<gene>
    <name evidence="6" type="ORF">AXG93_3415s1240</name>
</gene>
<dbReference type="Pfam" id="PF17963">
    <property type="entry name" value="Big_9"/>
    <property type="match status" value="1"/>
</dbReference>
<dbReference type="InterPro" id="IPR056434">
    <property type="entry name" value="Ig_GEX2_N"/>
</dbReference>
<dbReference type="SUPFAM" id="SSF81296">
    <property type="entry name" value="E set domains"/>
    <property type="match status" value="4"/>
</dbReference>
<protein>
    <recommendedName>
        <fullName evidence="5">GEX2 N-terminal Ig-like domain-containing protein</fullName>
    </recommendedName>
</protein>
<evidence type="ECO:0000313" key="7">
    <source>
        <dbReference type="Proteomes" id="UP000077202"/>
    </source>
</evidence>
<feature type="compositionally biased region" description="Pro residues" evidence="2">
    <location>
        <begin position="1937"/>
        <end position="1946"/>
    </location>
</feature>
<evidence type="ECO:0000256" key="2">
    <source>
        <dbReference type="SAM" id="MobiDB-lite"/>
    </source>
</evidence>
<feature type="repeat" description="Filamin" evidence="1">
    <location>
        <begin position="1015"/>
        <end position="1110"/>
    </location>
</feature>
<evidence type="ECO:0000259" key="5">
    <source>
        <dbReference type="Pfam" id="PF23616"/>
    </source>
</evidence>
<keyword evidence="3" id="KW-0812">Transmembrane</keyword>
<dbReference type="EMBL" id="LVLJ01001012">
    <property type="protein sequence ID" value="OAE31564.1"/>
    <property type="molecule type" value="Genomic_DNA"/>
</dbReference>
<dbReference type="InterPro" id="IPR017868">
    <property type="entry name" value="Filamin/ABP280_repeat-like"/>
</dbReference>
<keyword evidence="7" id="KW-1185">Reference proteome</keyword>
<comment type="caution">
    <text evidence="6">The sequence shown here is derived from an EMBL/GenBank/DDBJ whole genome shotgun (WGS) entry which is preliminary data.</text>
</comment>
<feature type="compositionally biased region" description="Polar residues" evidence="2">
    <location>
        <begin position="1907"/>
        <end position="1916"/>
    </location>
</feature>
<feature type="domain" description="GEX2 N-terminal Ig-like" evidence="5">
    <location>
        <begin position="644"/>
        <end position="757"/>
    </location>
</feature>
<dbReference type="InterPro" id="IPR014756">
    <property type="entry name" value="Ig_E-set"/>
</dbReference>
<accession>A0A176WF77</accession>
<feature type="repeat" description="Filamin" evidence="1">
    <location>
        <begin position="519"/>
        <end position="635"/>
    </location>
</feature>
<feature type="signal peptide" evidence="4">
    <location>
        <begin position="1"/>
        <end position="25"/>
    </location>
</feature>
<feature type="domain" description="GEX2 N-terminal Ig-like" evidence="5">
    <location>
        <begin position="530"/>
        <end position="635"/>
    </location>
</feature>
<proteinExistence type="predicted"/>
<feature type="transmembrane region" description="Helical" evidence="3">
    <location>
        <begin position="1653"/>
        <end position="1672"/>
    </location>
</feature>
<feature type="domain" description="GEX2 N-terminal Ig-like" evidence="5">
    <location>
        <begin position="185"/>
        <end position="295"/>
    </location>
</feature>
<evidence type="ECO:0000256" key="4">
    <source>
        <dbReference type="SAM" id="SignalP"/>
    </source>
</evidence>
<feature type="chain" id="PRO_5008052476" description="GEX2 N-terminal Ig-like domain-containing protein" evidence="4">
    <location>
        <begin position="26"/>
        <end position="1946"/>
    </location>
</feature>
<keyword evidence="3" id="KW-1133">Transmembrane helix</keyword>
<feature type="repeat" description="Filamin" evidence="1">
    <location>
        <begin position="423"/>
        <end position="519"/>
    </location>
</feature>
<feature type="region of interest" description="Disordered" evidence="2">
    <location>
        <begin position="1741"/>
        <end position="1946"/>
    </location>
</feature>
<organism evidence="6 7">
    <name type="scientific">Marchantia polymorpha subsp. ruderalis</name>
    <dbReference type="NCBI Taxonomy" id="1480154"/>
    <lineage>
        <taxon>Eukaryota</taxon>
        <taxon>Viridiplantae</taxon>
        <taxon>Streptophyta</taxon>
        <taxon>Embryophyta</taxon>
        <taxon>Marchantiophyta</taxon>
        <taxon>Marchantiopsida</taxon>
        <taxon>Marchantiidae</taxon>
        <taxon>Marchantiales</taxon>
        <taxon>Marchantiaceae</taxon>
        <taxon>Marchantia</taxon>
    </lineage>
</organism>
<dbReference type="InterPro" id="IPR013783">
    <property type="entry name" value="Ig-like_fold"/>
</dbReference>
<feature type="repeat" description="Filamin" evidence="1">
    <location>
        <begin position="1163"/>
        <end position="1216"/>
    </location>
</feature>
<feature type="domain" description="GEX2 N-terminal Ig-like" evidence="5">
    <location>
        <begin position="1009"/>
        <end position="1109"/>
    </location>
</feature>
<name>A0A176WF77_MARPO</name>
<sequence length="1946" mass="207613">MAPYDGNLLLRSLILATMLFLPCEGYYSYKGVRYSYGCTGWLYMGMVVKWKFGEYLTAPFIGLTYACESDACIAKGGFCKPDVCKKPCDYFCDTEHVFYGLHILYNGNELPVTDAVCRSDKCVDGLYGVGNIVCNNFKLPPDPKKKYSLHLVVNVKQDSDDLPSRNEDAELYIVAGKINIEKSPGAWKDGLNTMQAGEVGTLVVTLMDGFGHQVNEATGGIGNDLIVNFKPSITKGSSGDPTSITDVKSTRRGDTGFYDITFLTSRKGDFVLNVWAFPSALEFFAVKGSPFSFTVTAGSLYVPACTGSWIVGGPIDPGETVTLRVLLRDKANELMTEATYKFNTEVFRAFGDRPFTPPSITSSATVGTPGSIDFVVKMQTAGVFVFKITSQAGDEQIEGSPFQFTVKTGVFYLPSTKGAWPGGVNTLPAGAQSSFRLLAMDKDGNIINPLPAGALIVTVEKLATDNRILPDTPVTVKSEFPDTGYQLLGFVPKLTGKFDLKVTGSDGTSIPGSPFVFTVIPGSPSPLKSMGAWFNSDKFSVGARAEFVITLVDAYGNIITTASRGGSRLASFNWITSVTNQDNPSIAVPYTVTVGAPTDAGTQSLTFAPSTSGSFVLNVGTSAEVLQGSPFPFKVRAGNPVMASCTASWIDATSNPPKFPAGSRIKMEVTQKDAKNNLYLDVFLFILKVIPAPSTTSAPIPSLSLSSPAKNLTTEEGPNLAQGKVFVTFTAIASGEFKFHVGDGTAEISGSPFTFLVDAGPLSISNITGGWSNSRSVFGLGVKAALLITQRDTYGNPAQQDISNPLAGTAYFSARLFTAGETHSELQGSDLTILPLGSPTFIQEKLEFTTSQVGNFELEVYASNDRFSLANNWFDWEEVPSVQIVGSPFSFSVGEGDIYVPVCNASGTGLIGGAAGDTLQFTIFTYTKSLVASPAPASIFKVEFNTDVSANVTFTEGSGNMINVQYRITAASGPSGYAMTVKAANTSSEIRGSPFVVKISAGPFVISFCYGHFVGGNPALPVGKLATFIIYQMDAFGNKLYTNSSGVHDFTVKVFTEDKKSVTLDIKITPSAANKDQMLVTFNITNLGKYSLEVGDTTGSIKGSPFGFSAVEGVVITADDCAAQFVPSQDLKVGVHLTIIITTKDDAGHTKKSGNILEFAVTSVPPMTGTPDPVAPLDMDNGTYVATIKITSAGFISFLITLFDEPIPGSPFEFEIEGGDALPRAVFDDVWTWMNYPLTFNVLSNDYVKSGSPIFIKIDDPENGAMVVGLDGTMIYTPDADFSGNEYLIYEIKDDSGEIAFGEVSITVTPPGQPYISAFPRSVSAFEDQPLPATGGMKSVEVACLQTDSILSAELFALNGRVYPAADISEPWQNVTVIVPNDVPEENVTMPEASENMFFQLKLSDEITRTNDDSNALRFSAKVEQLNAALKALQYMSLGDFNGNDTVYFTVLNSNGVGCTKSMSVYVRAVNDPPYVIGPSFFAINLSTTESFGSDLTGVGVPLAQLSVADPDADDPTGSATYVLAGTVEVESGAIQMTIPPSGYTTASYRVVGDKNWSSIPEHQIVVWGQGVRFVASLKDWNTALQAILFKSDNDSTQRVQLSLLFDDLGNFGCVGDCTSRESYSYVAQHQMAIMIYDKKYKPAYKLRAFVKFILYAMGGIAGLLAVFYLSGKSTRNCKRTRRTVYNPLWIPTYQKPDAATVLEPTGPGFEVFQNWKMEAMVPPEDVPHLGNERMASFATTWGADGNPQAPADHPQSRGRGRKFSVKWSQDQGIGGPDSATLGGLEGGFEEIQPSGGPDPPPPGAFPEAPAATEPFDPFANAFGGFGFEDSSSPPPPPPPGGTGGKKAFTGFGDEDEEEHGDDGNGNGNVPPPPPQSQQSSGARHTIHTAGIPGAGADPLQPPPPQANNDPFSISFNDEPAPPPPAMDNSFSVSFGDPPPPPPSSS</sequence>
<dbReference type="Gene3D" id="2.60.40.10">
    <property type="entry name" value="Immunoglobulins"/>
    <property type="match status" value="5"/>
</dbReference>
<evidence type="ECO:0000313" key="6">
    <source>
        <dbReference type="EMBL" id="OAE31564.1"/>
    </source>
</evidence>
<evidence type="ECO:0000256" key="3">
    <source>
        <dbReference type="SAM" id="Phobius"/>
    </source>
</evidence>
<dbReference type="Gene3D" id="2.60.40.3440">
    <property type="match status" value="1"/>
</dbReference>
<dbReference type="PROSITE" id="PS50194">
    <property type="entry name" value="FILAMIN_REPEAT"/>
    <property type="match status" value="4"/>
</dbReference>
<feature type="domain" description="GEX2 N-terminal Ig-like" evidence="5">
    <location>
        <begin position="416"/>
        <end position="519"/>
    </location>
</feature>
<feature type="compositionally biased region" description="Low complexity" evidence="2">
    <location>
        <begin position="1806"/>
        <end position="1832"/>
    </location>
</feature>
<reference evidence="6" key="1">
    <citation type="submission" date="2016-03" db="EMBL/GenBank/DDBJ databases">
        <title>Mechanisms controlling the formation of the plant cell surface in tip-growing cells are functionally conserved among land plants.</title>
        <authorList>
            <person name="Honkanen S."/>
            <person name="Jones V.A."/>
            <person name="Morieri G."/>
            <person name="Champion C."/>
            <person name="Hetherington A.J."/>
            <person name="Kelly S."/>
            <person name="Saint-Marcoux D."/>
            <person name="Proust H."/>
            <person name="Prescott H."/>
            <person name="Dolan L."/>
        </authorList>
    </citation>
    <scope>NUCLEOTIDE SEQUENCE [LARGE SCALE GENOMIC DNA]</scope>
    <source>
        <tissue evidence="6">Whole gametophyte</tissue>
    </source>
</reference>
<dbReference type="Proteomes" id="UP000077202">
    <property type="component" value="Unassembled WGS sequence"/>
</dbReference>
<evidence type="ECO:0000256" key="1">
    <source>
        <dbReference type="PROSITE-ProRule" id="PRU00087"/>
    </source>
</evidence>